<reference evidence="3" key="2">
    <citation type="submission" date="2004-02" db="EMBL/GenBank/DDBJ databases">
        <authorList>
            <consortium name="Genoscope"/>
            <consortium name="Whitehead Institute Centre for Genome Research"/>
        </authorList>
    </citation>
    <scope>NUCLEOTIDE SEQUENCE</scope>
</reference>
<accession>Q4TCM0</accession>
<keyword evidence="1" id="KW-1015">Disulfide bond</keyword>
<reference evidence="3" key="1">
    <citation type="journal article" date="2004" name="Nature">
        <title>Genome duplication in the teleost fish Tetraodon nigroviridis reveals the early vertebrate proto-karyotype.</title>
        <authorList>
            <person name="Jaillon O."/>
            <person name="Aury J.-M."/>
            <person name="Brunet F."/>
            <person name="Petit J.-L."/>
            <person name="Stange-Thomann N."/>
            <person name="Mauceli E."/>
            <person name="Bouneau L."/>
            <person name="Fischer C."/>
            <person name="Ozouf-Costaz C."/>
            <person name="Bernot A."/>
            <person name="Nicaud S."/>
            <person name="Jaffe D."/>
            <person name="Fisher S."/>
            <person name="Lutfalla G."/>
            <person name="Dossat C."/>
            <person name="Segurens B."/>
            <person name="Dasilva C."/>
            <person name="Salanoubat M."/>
            <person name="Levy M."/>
            <person name="Boudet N."/>
            <person name="Castellano S."/>
            <person name="Anthouard V."/>
            <person name="Jubin C."/>
            <person name="Castelli V."/>
            <person name="Katinka M."/>
            <person name="Vacherie B."/>
            <person name="Biemont C."/>
            <person name="Skalli Z."/>
            <person name="Cattolico L."/>
            <person name="Poulain J."/>
            <person name="De Berardinis V."/>
            <person name="Cruaud C."/>
            <person name="Duprat S."/>
            <person name="Brottier P."/>
            <person name="Coutanceau J.-P."/>
            <person name="Gouzy J."/>
            <person name="Parra G."/>
            <person name="Lardier G."/>
            <person name="Chapple C."/>
            <person name="McKernan K.J."/>
            <person name="McEwan P."/>
            <person name="Bosak S."/>
            <person name="Kellis M."/>
            <person name="Volff J.-N."/>
            <person name="Guigo R."/>
            <person name="Zody M.C."/>
            <person name="Mesirov J."/>
            <person name="Lindblad-Toh K."/>
            <person name="Birren B."/>
            <person name="Nusbaum C."/>
            <person name="Kahn D."/>
            <person name="Robinson-Rechavi M."/>
            <person name="Laudet V."/>
            <person name="Schachter V."/>
            <person name="Quetier F."/>
            <person name="Saurin W."/>
            <person name="Scarpelli C."/>
            <person name="Wincker P."/>
            <person name="Lander E.S."/>
            <person name="Weissenbach J."/>
            <person name="Roest Crollius H."/>
        </authorList>
    </citation>
    <scope>NUCLEOTIDE SEQUENCE [LARGE SCALE GENOMIC DNA]</scope>
</reference>
<evidence type="ECO:0000259" key="2">
    <source>
        <dbReference type="Pfam" id="PF00431"/>
    </source>
</evidence>
<evidence type="ECO:0000256" key="1">
    <source>
        <dbReference type="ARBA" id="ARBA00023157"/>
    </source>
</evidence>
<dbReference type="SUPFAM" id="SSF49854">
    <property type="entry name" value="Spermadhesin, CUB domain"/>
    <property type="match status" value="1"/>
</dbReference>
<dbReference type="InterPro" id="IPR000859">
    <property type="entry name" value="CUB_dom"/>
</dbReference>
<dbReference type="AlphaFoldDB" id="Q4TCM0"/>
<feature type="non-terminal residue" evidence="3">
    <location>
        <position position="1"/>
    </location>
</feature>
<name>Q4TCM0_TETNG</name>
<dbReference type="Gene3D" id="2.60.120.290">
    <property type="entry name" value="Spermadhesin, CUB domain"/>
    <property type="match status" value="1"/>
</dbReference>
<organism evidence="3">
    <name type="scientific">Tetraodon nigroviridis</name>
    <name type="common">Spotted green pufferfish</name>
    <name type="synonym">Chelonodon nigroviridis</name>
    <dbReference type="NCBI Taxonomy" id="99883"/>
    <lineage>
        <taxon>Eukaryota</taxon>
        <taxon>Metazoa</taxon>
        <taxon>Chordata</taxon>
        <taxon>Craniata</taxon>
        <taxon>Vertebrata</taxon>
        <taxon>Euteleostomi</taxon>
        <taxon>Actinopterygii</taxon>
        <taxon>Neopterygii</taxon>
        <taxon>Teleostei</taxon>
        <taxon>Neoteleostei</taxon>
        <taxon>Acanthomorphata</taxon>
        <taxon>Eupercaria</taxon>
        <taxon>Tetraodontiformes</taxon>
        <taxon>Tetradontoidea</taxon>
        <taxon>Tetraodontidae</taxon>
        <taxon>Tetraodon</taxon>
    </lineage>
</organism>
<dbReference type="KEGG" id="tng:GSTEN00003240G001"/>
<dbReference type="Pfam" id="PF00431">
    <property type="entry name" value="CUB"/>
    <property type="match status" value="1"/>
</dbReference>
<dbReference type="EMBL" id="CAAE01006812">
    <property type="protein sequence ID" value="CAF89362.1"/>
    <property type="molecule type" value="Genomic_DNA"/>
</dbReference>
<sequence>KYCGLKVKEFINSTGNQVTVQFMSGTHHSGRGFYLSYSTTEHTDLITCLDKGSDFPEAEFR</sequence>
<comment type="caution">
    <text evidence="3">The sequence shown here is derived from an EMBL/GenBank/DDBJ whole genome shotgun (WGS) entry which is preliminary data.</text>
</comment>
<dbReference type="InterPro" id="IPR035914">
    <property type="entry name" value="Sperma_CUB_dom_sf"/>
</dbReference>
<proteinExistence type="predicted"/>
<evidence type="ECO:0000313" key="3">
    <source>
        <dbReference type="EMBL" id="CAF89362.1"/>
    </source>
</evidence>
<dbReference type="OrthoDB" id="441660at2759"/>
<protein>
    <submittedName>
        <fullName evidence="3">(spotted green pufferfish) hypothetical protein</fullName>
    </submittedName>
</protein>
<gene>
    <name evidence="3" type="ORF">GSTENG00003240001</name>
</gene>
<feature type="domain" description="CUB" evidence="2">
    <location>
        <begin position="1"/>
        <end position="37"/>
    </location>
</feature>